<dbReference type="OrthoDB" id="1917746at2759"/>
<evidence type="ECO:0000256" key="4">
    <source>
        <dbReference type="ARBA" id="ARBA00023136"/>
    </source>
</evidence>
<dbReference type="Gramene" id="Aco010315.1.mrna1">
    <property type="protein sequence ID" value="Aco010315.1.mrna1"/>
    <property type="gene ID" value="Aco010315.1.path1"/>
</dbReference>
<evidence type="ECO:0000256" key="3">
    <source>
        <dbReference type="ARBA" id="ARBA00022989"/>
    </source>
</evidence>
<feature type="domain" description="Late embryogenesis abundant protein LEA-2 subgroup" evidence="7">
    <location>
        <begin position="118"/>
        <end position="208"/>
    </location>
</feature>
<evidence type="ECO:0000256" key="2">
    <source>
        <dbReference type="ARBA" id="ARBA00022692"/>
    </source>
</evidence>
<dbReference type="GO" id="GO:0005886">
    <property type="term" value="C:plasma membrane"/>
    <property type="evidence" value="ECO:0007669"/>
    <property type="project" value="TreeGrafter"/>
</dbReference>
<dbReference type="PANTHER" id="PTHR31234">
    <property type="entry name" value="LATE EMBRYOGENESIS ABUNDANT (LEA) HYDROXYPROLINE-RICH GLYCOPROTEIN FAMILY"/>
    <property type="match status" value="1"/>
</dbReference>
<reference evidence="8" key="1">
    <citation type="journal article" date="2015" name="Nat. Genet.">
        <title>The pineapple genome and the evolution of CAM photosynthesis.</title>
        <authorList>
            <person name="Ming R."/>
            <person name="VanBuren R."/>
            <person name="Wai C.M."/>
            <person name="Tang H."/>
            <person name="Schatz M.C."/>
            <person name="Bowers J.E."/>
            <person name="Lyons E."/>
            <person name="Wang M.L."/>
            <person name="Chen J."/>
            <person name="Biggers E."/>
            <person name="Zhang J."/>
            <person name="Huang L."/>
            <person name="Zhang L."/>
            <person name="Miao W."/>
            <person name="Zhang J."/>
            <person name="Ye Z."/>
            <person name="Miao C."/>
            <person name="Lin Z."/>
            <person name="Wang H."/>
            <person name="Zhou H."/>
            <person name="Yim W.C."/>
            <person name="Priest H.D."/>
            <person name="Zheng C."/>
            <person name="Woodhouse M."/>
            <person name="Edger P.P."/>
            <person name="Guyot R."/>
            <person name="Guo H.B."/>
            <person name="Guo H."/>
            <person name="Zheng G."/>
            <person name="Singh R."/>
            <person name="Sharma A."/>
            <person name="Min X."/>
            <person name="Zheng Y."/>
            <person name="Lee H."/>
            <person name="Gurtowski J."/>
            <person name="Sedlazeck F.J."/>
            <person name="Harkess A."/>
            <person name="McKain M.R."/>
            <person name="Liao Z."/>
            <person name="Fang J."/>
            <person name="Liu J."/>
            <person name="Zhang X."/>
            <person name="Zhang Q."/>
            <person name="Hu W."/>
            <person name="Qin Y."/>
            <person name="Wang K."/>
            <person name="Chen L.Y."/>
            <person name="Shirley N."/>
            <person name="Lin Y.R."/>
            <person name="Liu L.Y."/>
            <person name="Hernandez A.G."/>
            <person name="Wright C.L."/>
            <person name="Bulone V."/>
            <person name="Tuskan G.A."/>
            <person name="Heath K."/>
            <person name="Zee F."/>
            <person name="Moore P.H."/>
            <person name="Sunkar R."/>
            <person name="Leebens-Mack J.H."/>
            <person name="Mockler T."/>
            <person name="Bennetzen J.L."/>
            <person name="Freeling M."/>
            <person name="Sankoff D."/>
            <person name="Paterson A.H."/>
            <person name="Zhu X."/>
            <person name="Yang X."/>
            <person name="Smith J.A."/>
            <person name="Cushman J.C."/>
            <person name="Paull R.E."/>
            <person name="Yu Q."/>
        </authorList>
    </citation>
    <scope>NUCLEOTIDE SEQUENCE [LARGE SCALE GENOMIC DNA]</scope>
    <source>
        <strain evidence="8">cv. F153</strain>
    </source>
</reference>
<sequence length="246" mass="26827">MADHQRIHPVDVERPPPSAPAVPDAFLGSDKTEEAGLLPPNRPASSAEVPRKKRNRCCRCLCWTVVAVVVVIVLLAATVGILYLVFRPKIPKYSVNRLTVTAFSVDANLTARATFNVTVTAWNPNKKIGIYYDDGSDIGAWYENTKLCNGTFPEFYQGHRNTTVLGIMLSGEARLQGELLSALQQAEAEGSVPITVRVDVPVQIKFGAVKLWRMTGKGTCDLVLSSLSAGDEISIKSSSCHFKLKL</sequence>
<gene>
    <name evidence="9" type="primary">LOC109703541</name>
</gene>
<name>A0A6P5E9V2_ANACO</name>
<proteinExistence type="predicted"/>
<evidence type="ECO:0000313" key="9">
    <source>
        <dbReference type="RefSeq" id="XP_020079782.1"/>
    </source>
</evidence>
<keyword evidence="8" id="KW-1185">Reference proteome</keyword>
<keyword evidence="2 6" id="KW-0812">Transmembrane</keyword>
<reference evidence="9" key="2">
    <citation type="submission" date="2025-08" db="UniProtKB">
        <authorList>
            <consortium name="RefSeq"/>
        </authorList>
    </citation>
    <scope>IDENTIFICATION</scope>
    <source>
        <tissue evidence="9">Leaf</tissue>
    </source>
</reference>
<feature type="compositionally biased region" description="Basic and acidic residues" evidence="5">
    <location>
        <begin position="1"/>
        <end position="14"/>
    </location>
</feature>
<keyword evidence="3 6" id="KW-1133">Transmembrane helix</keyword>
<keyword evidence="4 6" id="KW-0472">Membrane</keyword>
<feature type="transmembrane region" description="Helical" evidence="6">
    <location>
        <begin position="60"/>
        <end position="86"/>
    </location>
</feature>
<dbReference type="InterPro" id="IPR044839">
    <property type="entry name" value="NDR1-like"/>
</dbReference>
<evidence type="ECO:0000256" key="5">
    <source>
        <dbReference type="SAM" id="MobiDB-lite"/>
    </source>
</evidence>
<evidence type="ECO:0000313" key="8">
    <source>
        <dbReference type="Proteomes" id="UP000515123"/>
    </source>
</evidence>
<dbReference type="PANTHER" id="PTHR31234:SF72">
    <property type="entry name" value="NDR1_HIN1-LIKE PROTEIN 6"/>
    <property type="match status" value="1"/>
</dbReference>
<dbReference type="RefSeq" id="XP_020079782.1">
    <property type="nucleotide sequence ID" value="XM_020224193.1"/>
</dbReference>
<protein>
    <submittedName>
        <fullName evidence="9">NDR1/HIN1-like protein 13</fullName>
    </submittedName>
</protein>
<dbReference type="GeneID" id="109703541"/>
<dbReference type="Proteomes" id="UP000515123">
    <property type="component" value="Linkage group 25"/>
</dbReference>
<evidence type="ECO:0000256" key="6">
    <source>
        <dbReference type="SAM" id="Phobius"/>
    </source>
</evidence>
<feature type="region of interest" description="Disordered" evidence="5">
    <location>
        <begin position="1"/>
        <end position="48"/>
    </location>
</feature>
<evidence type="ECO:0000256" key="1">
    <source>
        <dbReference type="ARBA" id="ARBA00004167"/>
    </source>
</evidence>
<dbReference type="AlphaFoldDB" id="A0A6P5E9V2"/>
<evidence type="ECO:0000259" key="7">
    <source>
        <dbReference type="Pfam" id="PF03168"/>
    </source>
</evidence>
<dbReference type="InterPro" id="IPR004864">
    <property type="entry name" value="LEA_2"/>
</dbReference>
<accession>A0A6P5E9V2</accession>
<dbReference type="GO" id="GO:0098542">
    <property type="term" value="P:defense response to other organism"/>
    <property type="evidence" value="ECO:0007669"/>
    <property type="project" value="InterPro"/>
</dbReference>
<organism evidence="8 9">
    <name type="scientific">Ananas comosus</name>
    <name type="common">Pineapple</name>
    <name type="synonym">Ananas ananas</name>
    <dbReference type="NCBI Taxonomy" id="4615"/>
    <lineage>
        <taxon>Eukaryota</taxon>
        <taxon>Viridiplantae</taxon>
        <taxon>Streptophyta</taxon>
        <taxon>Embryophyta</taxon>
        <taxon>Tracheophyta</taxon>
        <taxon>Spermatophyta</taxon>
        <taxon>Magnoliopsida</taxon>
        <taxon>Liliopsida</taxon>
        <taxon>Poales</taxon>
        <taxon>Bromeliaceae</taxon>
        <taxon>Bromelioideae</taxon>
        <taxon>Ananas</taxon>
    </lineage>
</organism>
<comment type="subcellular location">
    <subcellularLocation>
        <location evidence="1">Membrane</location>
        <topology evidence="1">Single-pass membrane protein</topology>
    </subcellularLocation>
</comment>
<dbReference type="Pfam" id="PF03168">
    <property type="entry name" value="LEA_2"/>
    <property type="match status" value="1"/>
</dbReference>